<dbReference type="OrthoDB" id="2985014at2759"/>
<feature type="transmembrane region" description="Helical" evidence="5">
    <location>
        <begin position="416"/>
        <end position="437"/>
    </location>
</feature>
<dbReference type="SUPFAM" id="SSF103473">
    <property type="entry name" value="MFS general substrate transporter"/>
    <property type="match status" value="1"/>
</dbReference>
<dbReference type="Pfam" id="PF07690">
    <property type="entry name" value="MFS_1"/>
    <property type="match status" value="1"/>
</dbReference>
<reference evidence="9" key="1">
    <citation type="journal article" date="2020" name="PLoS Negl. Trop. Dis.">
        <title>High-quality nuclear genome for Sarcoptes scabiei-A critical resource for a neglected parasite.</title>
        <authorList>
            <person name="Korhonen P.K."/>
            <person name="Gasser R.B."/>
            <person name="Ma G."/>
            <person name="Wang T."/>
            <person name="Stroehlein A.J."/>
            <person name="Young N.D."/>
            <person name="Ang C.S."/>
            <person name="Fernando D.D."/>
            <person name="Lu H.C."/>
            <person name="Taylor S."/>
            <person name="Reynolds S.L."/>
            <person name="Mofiz E."/>
            <person name="Najaraj S.H."/>
            <person name="Gowda H."/>
            <person name="Madugundu A."/>
            <person name="Renuse S."/>
            <person name="Holt D."/>
            <person name="Pandey A."/>
            <person name="Papenfuss A.T."/>
            <person name="Fischer K."/>
        </authorList>
    </citation>
    <scope>NUCLEOTIDE SEQUENCE [LARGE SCALE GENOMIC DNA]</scope>
</reference>
<dbReference type="EnsemblMetazoa" id="SSS_9100s_mrna">
    <property type="protein sequence ID" value="KAF7493719.1"/>
    <property type="gene ID" value="SSS_9100"/>
</dbReference>
<feature type="transmembrane region" description="Helical" evidence="5">
    <location>
        <begin position="470"/>
        <end position="496"/>
    </location>
</feature>
<feature type="transmembrane region" description="Helical" evidence="5">
    <location>
        <begin position="324"/>
        <end position="343"/>
    </location>
</feature>
<organism evidence="7">
    <name type="scientific">Sarcoptes scabiei</name>
    <name type="common">Itch mite</name>
    <name type="synonym">Acarus scabiei</name>
    <dbReference type="NCBI Taxonomy" id="52283"/>
    <lineage>
        <taxon>Eukaryota</taxon>
        <taxon>Metazoa</taxon>
        <taxon>Ecdysozoa</taxon>
        <taxon>Arthropoda</taxon>
        <taxon>Chelicerata</taxon>
        <taxon>Arachnida</taxon>
        <taxon>Acari</taxon>
        <taxon>Acariformes</taxon>
        <taxon>Sarcoptiformes</taxon>
        <taxon>Astigmata</taxon>
        <taxon>Psoroptidia</taxon>
        <taxon>Sarcoptoidea</taxon>
        <taxon>Sarcoptidae</taxon>
        <taxon>Sarcoptinae</taxon>
        <taxon>Sarcoptes</taxon>
    </lineage>
</organism>
<reference evidence="7" key="2">
    <citation type="submission" date="2020-01" db="EMBL/GenBank/DDBJ databases">
        <authorList>
            <person name="Korhonen P.K.K."/>
            <person name="Guangxu M.G."/>
            <person name="Wang T.W."/>
            <person name="Stroehlein A.J.S."/>
            <person name="Young N.D."/>
            <person name="Ang C.-S.A."/>
            <person name="Fernando D.W.F."/>
            <person name="Lu H.L."/>
            <person name="Taylor S.T."/>
            <person name="Ehtesham M.E.M."/>
            <person name="Najaraj S.H.N."/>
            <person name="Harsha G.H.G."/>
            <person name="Madugundu A.M."/>
            <person name="Renuse S.R."/>
            <person name="Holt D.H."/>
            <person name="Pandey A.P."/>
            <person name="Papenfuss A.P."/>
            <person name="Gasser R.B.G."/>
            <person name="Fischer K.F."/>
        </authorList>
    </citation>
    <scope>NUCLEOTIDE SEQUENCE</scope>
    <source>
        <strain evidence="7">SSS_KF_BRIS2020</strain>
    </source>
</reference>
<evidence type="ECO:0000259" key="6">
    <source>
        <dbReference type="PROSITE" id="PS50850"/>
    </source>
</evidence>
<feature type="domain" description="Major facilitator superfamily (MFS) profile" evidence="6">
    <location>
        <begin position="238"/>
        <end position="672"/>
    </location>
</feature>
<dbReference type="GO" id="GO:0016020">
    <property type="term" value="C:membrane"/>
    <property type="evidence" value="ECO:0007669"/>
    <property type="project" value="UniProtKB-SubCell"/>
</dbReference>
<feature type="transmembrane region" description="Helical" evidence="5">
    <location>
        <begin position="577"/>
        <end position="594"/>
    </location>
</feature>
<keyword evidence="2 5" id="KW-0812">Transmembrane</keyword>
<evidence type="ECO:0000256" key="2">
    <source>
        <dbReference type="ARBA" id="ARBA00022692"/>
    </source>
</evidence>
<evidence type="ECO:0000256" key="4">
    <source>
        <dbReference type="ARBA" id="ARBA00023136"/>
    </source>
</evidence>
<sequence>MMIYCSKISNAMRRDGYLRPLIFFYKNRSFDCFCVKKILEFRISGKERIYCEERISFEIKFYYKVAVLIFTRMRNNKIAMSDANFNSNIIRMNECHNSNPNYSRQCNDAMQVEFLTDDNRTEDSNQIGLRKQPLSICSSIRVLIALLSFLGTSIMYITRVNLNISILAMAQSSSSLPLPFSLQQPSHSSNLASTNQSNSSQSTSATLMYETSSILDVHLRNQEKNFVSINQSNRSRLLVWMINNSSFHNNRSSTSSTAILEHSISINLQSPSITTKGYNKKPIKEFVWSPPEQGIILGSFFYGYLGTQIIGGRLAESYIPPDKLILLSLLTSGIMSLLAPFLVRNSVQLFILSRAILGAVQGFLYPAFYCLFSKWIPSNERSTFIPWLDAGSIFGIILVSFSSGKIIVWFSKFGGWPIVFYLSGALALLWSLIWFLFVCSNPEDHPSITEGELLLLKLEKHHPKSIKPKWLKILTSPIFLGVLMTKILYGFVFDFVSLKIPAYLQDVISLEVDENGLSFSIIMIGYMLTLFVCGSVADMLIKHSSLSTGTVRKLFQLSSGLIMSISLSIIPNLDQSKWANVFLLATVMFGYGFTSGGDLPSIVDLSGPISGTVFALMNTLCSISGFVVPYIVGIVIEPDPNSKQLWKFLFYTASFIIVLGMMMFLISIGSSQLQTDWFDVVEDPNSGDSNNIIAHKIQYDESTAIKELYKSIAGSNATYNTFVATNLQSSASAIS</sequence>
<name>A0A834RA20_SARSC</name>
<dbReference type="PROSITE" id="PS50850">
    <property type="entry name" value="MFS"/>
    <property type="match status" value="1"/>
</dbReference>
<evidence type="ECO:0000256" key="3">
    <source>
        <dbReference type="ARBA" id="ARBA00022989"/>
    </source>
</evidence>
<evidence type="ECO:0000313" key="9">
    <source>
        <dbReference type="Proteomes" id="UP000070412"/>
    </source>
</evidence>
<evidence type="ECO:0000313" key="7">
    <source>
        <dbReference type="EMBL" id="KAF7493719.1"/>
    </source>
</evidence>
<dbReference type="InterPro" id="IPR020846">
    <property type="entry name" value="MFS_dom"/>
</dbReference>
<feature type="transmembrane region" description="Helical" evidence="5">
    <location>
        <begin position="615"/>
        <end position="636"/>
    </location>
</feature>
<feature type="transmembrane region" description="Helical" evidence="5">
    <location>
        <begin position="384"/>
        <end position="410"/>
    </location>
</feature>
<feature type="transmembrane region" description="Helical" evidence="5">
    <location>
        <begin position="516"/>
        <end position="541"/>
    </location>
</feature>
<dbReference type="EMBL" id="WVUK01000055">
    <property type="protein sequence ID" value="KAF7493719.1"/>
    <property type="molecule type" value="Genomic_DNA"/>
</dbReference>
<keyword evidence="9" id="KW-1185">Reference proteome</keyword>
<evidence type="ECO:0000256" key="1">
    <source>
        <dbReference type="ARBA" id="ARBA00004141"/>
    </source>
</evidence>
<dbReference type="GO" id="GO:0006820">
    <property type="term" value="P:monoatomic anion transport"/>
    <property type="evidence" value="ECO:0007669"/>
    <property type="project" value="TreeGrafter"/>
</dbReference>
<dbReference type="InterPro" id="IPR036259">
    <property type="entry name" value="MFS_trans_sf"/>
</dbReference>
<gene>
    <name evidence="7" type="ORF">SSS_9100</name>
</gene>
<protein>
    <submittedName>
        <fullName evidence="7">Sialin</fullName>
    </submittedName>
</protein>
<reference evidence="8" key="3">
    <citation type="submission" date="2022-06" db="UniProtKB">
        <authorList>
            <consortium name="EnsemblMetazoa"/>
        </authorList>
    </citation>
    <scope>IDENTIFICATION</scope>
</reference>
<keyword evidence="4 5" id="KW-0472">Membrane</keyword>
<feature type="transmembrane region" description="Helical" evidence="5">
    <location>
        <begin position="648"/>
        <end position="668"/>
    </location>
</feature>
<evidence type="ECO:0000256" key="5">
    <source>
        <dbReference type="SAM" id="Phobius"/>
    </source>
</evidence>
<comment type="subcellular location">
    <subcellularLocation>
        <location evidence="1">Membrane</location>
        <topology evidence="1">Multi-pass membrane protein</topology>
    </subcellularLocation>
</comment>
<dbReference type="Proteomes" id="UP000070412">
    <property type="component" value="Unassembled WGS sequence"/>
</dbReference>
<feature type="transmembrane region" description="Helical" evidence="5">
    <location>
        <begin position="553"/>
        <end position="571"/>
    </location>
</feature>
<dbReference type="PANTHER" id="PTHR11662">
    <property type="entry name" value="SOLUTE CARRIER FAMILY 17"/>
    <property type="match status" value="1"/>
</dbReference>
<accession>A0A834RA20</accession>
<feature type="transmembrane region" description="Helical" evidence="5">
    <location>
        <begin position="349"/>
        <end position="372"/>
    </location>
</feature>
<keyword evidence="3 5" id="KW-1133">Transmembrane helix</keyword>
<dbReference type="GO" id="GO:0022857">
    <property type="term" value="F:transmembrane transporter activity"/>
    <property type="evidence" value="ECO:0007669"/>
    <property type="project" value="InterPro"/>
</dbReference>
<dbReference type="InterPro" id="IPR011701">
    <property type="entry name" value="MFS"/>
</dbReference>
<proteinExistence type="predicted"/>
<dbReference type="AlphaFoldDB" id="A0A834RA20"/>
<dbReference type="Gene3D" id="1.20.1250.20">
    <property type="entry name" value="MFS general substrate transporter like domains"/>
    <property type="match status" value="2"/>
</dbReference>
<dbReference type="PANTHER" id="PTHR11662:SF399">
    <property type="entry name" value="FI19708P1-RELATED"/>
    <property type="match status" value="1"/>
</dbReference>
<dbReference type="InterPro" id="IPR050382">
    <property type="entry name" value="MFS_Na/Anion_cotransporter"/>
</dbReference>
<evidence type="ECO:0000313" key="8">
    <source>
        <dbReference type="EnsemblMetazoa" id="KAF7493719.1"/>
    </source>
</evidence>